<evidence type="ECO:0000256" key="1">
    <source>
        <dbReference type="SAM" id="MobiDB-lite"/>
    </source>
</evidence>
<comment type="caution">
    <text evidence="2">The sequence shown here is derived from an EMBL/GenBank/DDBJ whole genome shotgun (WGS) entry which is preliminary data.</text>
</comment>
<organism evidence="2 3">
    <name type="scientific">Arthrobotrys conoides</name>
    <dbReference type="NCBI Taxonomy" id="74498"/>
    <lineage>
        <taxon>Eukaryota</taxon>
        <taxon>Fungi</taxon>
        <taxon>Dikarya</taxon>
        <taxon>Ascomycota</taxon>
        <taxon>Pezizomycotina</taxon>
        <taxon>Orbiliomycetes</taxon>
        <taxon>Orbiliales</taxon>
        <taxon>Orbiliaceae</taxon>
        <taxon>Arthrobotrys</taxon>
    </lineage>
</organism>
<protein>
    <submittedName>
        <fullName evidence="2">Uncharacterized protein</fullName>
    </submittedName>
</protein>
<proteinExistence type="predicted"/>
<keyword evidence="3" id="KW-1185">Reference proteome</keyword>
<evidence type="ECO:0000313" key="2">
    <source>
        <dbReference type="EMBL" id="KAK6513074.1"/>
    </source>
</evidence>
<reference evidence="2 3" key="1">
    <citation type="submission" date="2019-10" db="EMBL/GenBank/DDBJ databases">
        <authorList>
            <person name="Palmer J.M."/>
        </authorList>
    </citation>
    <scope>NUCLEOTIDE SEQUENCE [LARGE SCALE GENOMIC DNA]</scope>
    <source>
        <strain evidence="2 3">TWF506</strain>
    </source>
</reference>
<feature type="compositionally biased region" description="Polar residues" evidence="1">
    <location>
        <begin position="16"/>
        <end position="28"/>
    </location>
</feature>
<dbReference type="AlphaFoldDB" id="A0AAN8RM61"/>
<feature type="region of interest" description="Disordered" evidence="1">
    <location>
        <begin position="1"/>
        <end position="78"/>
    </location>
</feature>
<dbReference type="EMBL" id="JAVHJM010000006">
    <property type="protein sequence ID" value="KAK6513074.1"/>
    <property type="molecule type" value="Genomic_DNA"/>
</dbReference>
<evidence type="ECO:0000313" key="3">
    <source>
        <dbReference type="Proteomes" id="UP001307849"/>
    </source>
</evidence>
<gene>
    <name evidence="2" type="ORF">TWF506_009237</name>
</gene>
<sequence length="112" mass="13087">MPEQSFEAPKRVEQRLQINSNRNAQGFQPNYDERDSFASQRELLKTANARPYRGLDTTEDTLSENRRPANIKPIRDSKRKANSVMVSHWLEEPESSGPYYGLGSWDVDRRRF</sequence>
<accession>A0AAN8RM61</accession>
<name>A0AAN8RM61_9PEZI</name>
<dbReference type="Proteomes" id="UP001307849">
    <property type="component" value="Unassembled WGS sequence"/>
</dbReference>